<organism evidence="1 2">
    <name type="scientific">Methylovorus glucosotrophus (strain SIP3-4)</name>
    <dbReference type="NCBI Taxonomy" id="582744"/>
    <lineage>
        <taxon>Bacteria</taxon>
        <taxon>Pseudomonadati</taxon>
        <taxon>Pseudomonadota</taxon>
        <taxon>Betaproteobacteria</taxon>
        <taxon>Nitrosomonadales</taxon>
        <taxon>Methylophilaceae</taxon>
        <taxon>Methylovorus</taxon>
    </lineage>
</organism>
<dbReference type="HOGENOM" id="CLU_148789_1_0_4"/>
<dbReference type="Gene3D" id="3.30.70.100">
    <property type="match status" value="1"/>
</dbReference>
<gene>
    <name evidence="1" type="ordered locus">Msip34_1287</name>
</gene>
<accession>C6XDA8</accession>
<reference evidence="2" key="1">
    <citation type="submission" date="2009-07" db="EMBL/GenBank/DDBJ databases">
        <title>Complete sequence of chromosome of Methylovorus sp. SIP3-4.</title>
        <authorList>
            <person name="Lucas S."/>
            <person name="Copeland A."/>
            <person name="Lapidus A."/>
            <person name="Glavina del Rio T."/>
            <person name="Tice H."/>
            <person name="Bruce D."/>
            <person name="Goodwin L."/>
            <person name="Pitluck S."/>
            <person name="Clum A."/>
            <person name="Larimer F."/>
            <person name="Land M."/>
            <person name="Hauser L."/>
            <person name="Kyrpides N."/>
            <person name="Mikhailova N."/>
            <person name="Kayluzhnaya M."/>
            <person name="Chistoserdova L."/>
        </authorList>
    </citation>
    <scope>NUCLEOTIDE SEQUENCE [LARGE SCALE GENOMIC DNA]</scope>
    <source>
        <strain evidence="2">SIP3-4</strain>
    </source>
</reference>
<dbReference type="OrthoDB" id="9804891at2"/>
<dbReference type="AlphaFoldDB" id="C6XDA8"/>
<protein>
    <recommendedName>
        <fullName evidence="3">Antibiotic biosynthesis monooxygenase</fullName>
    </recommendedName>
</protein>
<reference evidence="1 2" key="2">
    <citation type="journal article" date="2011" name="J. Bacteriol.">
        <title>Genomes of three methylotrophs from a single niche uncover genetic and metabolic divergence of Methylophilaceae.</title>
        <authorList>
            <person name="Lapidus A."/>
            <person name="Clum A."/>
            <person name="Labutti K."/>
            <person name="Kaluzhnaya M.G."/>
            <person name="Lim S."/>
            <person name="Beck D.A."/>
            <person name="Glavina Del Rio T."/>
            <person name="Nolan M."/>
            <person name="Mavromatis K."/>
            <person name="Huntemann M."/>
            <person name="Lucas S."/>
            <person name="Lidstrom M.E."/>
            <person name="Ivanova N."/>
            <person name="Chistoserdova L."/>
        </authorList>
    </citation>
    <scope>NUCLEOTIDE SEQUENCE [LARGE SCALE GENOMIC DNA]</scope>
    <source>
        <strain evidence="1 2">SIP3-4</strain>
    </source>
</reference>
<dbReference type="EMBL" id="CP001674">
    <property type="protein sequence ID" value="ACT50533.1"/>
    <property type="molecule type" value="Genomic_DNA"/>
</dbReference>
<dbReference type="KEGG" id="mei:Msip34_1287"/>
<evidence type="ECO:0000313" key="2">
    <source>
        <dbReference type="Proteomes" id="UP000002743"/>
    </source>
</evidence>
<sequence length="123" mass="13394">MSKTALYVRLEAKPEKAKEVEEFLKNALPLVLAESETITWYALKFTDTAFGIFDSFSSEDGRNSHLKGKVADALFAVADDLLAEQPVIIPVDLLASKIGAESEVAGAQSVNTKKYGLRFIDGL</sequence>
<keyword evidence="2" id="KW-1185">Reference proteome</keyword>
<name>C6XDA8_METGS</name>
<dbReference type="STRING" id="582744.Msip34_1287"/>
<dbReference type="InterPro" id="IPR011008">
    <property type="entry name" value="Dimeric_a/b-barrel"/>
</dbReference>
<dbReference type="RefSeq" id="WP_013442147.1">
    <property type="nucleotide sequence ID" value="NC_012969.1"/>
</dbReference>
<dbReference type="eggNOG" id="COG1359">
    <property type="taxonomic scope" value="Bacteria"/>
</dbReference>
<dbReference type="Proteomes" id="UP000002743">
    <property type="component" value="Chromosome"/>
</dbReference>
<dbReference type="SUPFAM" id="SSF54909">
    <property type="entry name" value="Dimeric alpha+beta barrel"/>
    <property type="match status" value="1"/>
</dbReference>
<evidence type="ECO:0000313" key="1">
    <source>
        <dbReference type="EMBL" id="ACT50533.1"/>
    </source>
</evidence>
<evidence type="ECO:0008006" key="3">
    <source>
        <dbReference type="Google" id="ProtNLM"/>
    </source>
</evidence>
<proteinExistence type="predicted"/>